<comment type="caution">
    <text evidence="2">The sequence shown here is derived from an EMBL/GenBank/DDBJ whole genome shotgun (WGS) entry which is preliminary data.</text>
</comment>
<keyword evidence="3" id="KW-1185">Reference proteome</keyword>
<sequence>MYKLSPKICHLKSKTLVGISTKMSVLNNKTAQLWGQFGPKIIKVENKCNSDKISLQIYPDNYFKAFSPTTEFTKWACVEVSSIKNLPKNCGQLIVQAGDYAVFNYKGSSQNTQIFEDIFTKWLPNSEYLIDNRPHFEILGDKYKNNDADSEEEIWIPIKKKIRS</sequence>
<organism evidence="2 3">
    <name type="scientific">Tenacibaculum geojense</name>
    <dbReference type="NCBI Taxonomy" id="915352"/>
    <lineage>
        <taxon>Bacteria</taxon>
        <taxon>Pseudomonadati</taxon>
        <taxon>Bacteroidota</taxon>
        <taxon>Flavobacteriia</taxon>
        <taxon>Flavobacteriales</taxon>
        <taxon>Flavobacteriaceae</taxon>
        <taxon>Tenacibaculum</taxon>
    </lineage>
</organism>
<dbReference type="InterPro" id="IPR011256">
    <property type="entry name" value="Reg_factor_effector_dom_sf"/>
</dbReference>
<gene>
    <name evidence="2" type="ORF">ACFQ1U_02975</name>
</gene>
<dbReference type="RefSeq" id="WP_386105152.1">
    <property type="nucleotide sequence ID" value="NZ_JBHTJR010000017.1"/>
</dbReference>
<accession>A0ABW3JQ04</accession>
<name>A0ABW3JQ04_9FLAO</name>
<dbReference type="EMBL" id="JBHTJR010000017">
    <property type="protein sequence ID" value="MFD0992156.1"/>
    <property type="molecule type" value="Genomic_DNA"/>
</dbReference>
<evidence type="ECO:0000259" key="1">
    <source>
        <dbReference type="SMART" id="SM00871"/>
    </source>
</evidence>
<evidence type="ECO:0000313" key="3">
    <source>
        <dbReference type="Proteomes" id="UP001597062"/>
    </source>
</evidence>
<dbReference type="Pfam" id="PF14526">
    <property type="entry name" value="Cass2"/>
    <property type="match status" value="1"/>
</dbReference>
<reference evidence="3" key="1">
    <citation type="journal article" date="2019" name="Int. J. Syst. Evol. Microbiol.">
        <title>The Global Catalogue of Microorganisms (GCM) 10K type strain sequencing project: providing services to taxonomists for standard genome sequencing and annotation.</title>
        <authorList>
            <consortium name="The Broad Institute Genomics Platform"/>
            <consortium name="The Broad Institute Genome Sequencing Center for Infectious Disease"/>
            <person name="Wu L."/>
            <person name="Ma J."/>
        </authorList>
    </citation>
    <scope>NUCLEOTIDE SEQUENCE [LARGE SCALE GENOMIC DNA]</scope>
    <source>
        <strain evidence="3">CCUG 60527</strain>
    </source>
</reference>
<dbReference type="InterPro" id="IPR010499">
    <property type="entry name" value="AraC_E-bd"/>
</dbReference>
<dbReference type="SUPFAM" id="SSF55136">
    <property type="entry name" value="Probable bacterial effector-binding domain"/>
    <property type="match status" value="1"/>
</dbReference>
<feature type="domain" description="AraC effector-binding" evidence="1">
    <location>
        <begin position="4"/>
        <end position="159"/>
    </location>
</feature>
<dbReference type="SMART" id="SM00871">
    <property type="entry name" value="AraC_E_bind"/>
    <property type="match status" value="1"/>
</dbReference>
<dbReference type="InterPro" id="IPR053182">
    <property type="entry name" value="YobU-like_regulator"/>
</dbReference>
<evidence type="ECO:0000313" key="2">
    <source>
        <dbReference type="EMBL" id="MFD0992156.1"/>
    </source>
</evidence>
<protein>
    <submittedName>
        <fullName evidence="2">GyrI-like domain-containing protein</fullName>
    </submittedName>
</protein>
<dbReference type="Proteomes" id="UP001597062">
    <property type="component" value="Unassembled WGS sequence"/>
</dbReference>
<proteinExistence type="predicted"/>
<dbReference type="PANTHER" id="PTHR36444">
    <property type="entry name" value="TRANSCRIPTIONAL REGULATOR PROTEIN YOBU-RELATED"/>
    <property type="match status" value="1"/>
</dbReference>
<dbReference type="PANTHER" id="PTHR36444:SF2">
    <property type="entry name" value="TRANSCRIPTIONAL REGULATOR PROTEIN YOBU-RELATED"/>
    <property type="match status" value="1"/>
</dbReference>
<dbReference type="Gene3D" id="3.20.80.10">
    <property type="entry name" value="Regulatory factor, effector binding domain"/>
    <property type="match status" value="1"/>
</dbReference>
<dbReference type="InterPro" id="IPR029441">
    <property type="entry name" value="Cass2"/>
</dbReference>